<dbReference type="PANTHER" id="PTHR43717">
    <property type="entry name" value="ANAEROBIC NITRIC OXIDE REDUCTASE FLAVORUBREDOXIN"/>
    <property type="match status" value="1"/>
</dbReference>
<dbReference type="PANTHER" id="PTHR43717:SF1">
    <property type="entry name" value="ANAEROBIC NITRIC OXIDE REDUCTASE FLAVORUBREDOXIN"/>
    <property type="match status" value="1"/>
</dbReference>
<protein>
    <submittedName>
        <fullName evidence="3">Flavorubredoxin</fullName>
    </submittedName>
</protein>
<proteinExistence type="inferred from homology"/>
<dbReference type="Proteomes" id="UP000767854">
    <property type="component" value="Unassembled WGS sequence"/>
</dbReference>
<dbReference type="EMBL" id="JAFBDT010000009">
    <property type="protein sequence ID" value="MBM7561881.1"/>
    <property type="molecule type" value="Genomic_DNA"/>
</dbReference>
<dbReference type="InterPro" id="IPR036866">
    <property type="entry name" value="RibonucZ/Hydroxyglut_hydro"/>
</dbReference>
<dbReference type="CDD" id="cd07709">
    <property type="entry name" value="flavodiiron_proteins_MBL-fold"/>
    <property type="match status" value="1"/>
</dbReference>
<dbReference type="InterPro" id="IPR029039">
    <property type="entry name" value="Flavoprotein-like_sf"/>
</dbReference>
<accession>A0ABS2MR32</accession>
<reference evidence="3 4" key="1">
    <citation type="submission" date="2021-01" db="EMBL/GenBank/DDBJ databases">
        <title>Genomic Encyclopedia of Type Strains, Phase IV (KMG-IV): sequencing the most valuable type-strain genomes for metagenomic binning, comparative biology and taxonomic classification.</title>
        <authorList>
            <person name="Goeker M."/>
        </authorList>
    </citation>
    <scope>NUCLEOTIDE SEQUENCE [LARGE SCALE GENOMIC DNA]</scope>
    <source>
        <strain evidence="3 4">DSM 24436</strain>
    </source>
</reference>
<dbReference type="RefSeq" id="WP_204663811.1">
    <property type="nucleotide sequence ID" value="NZ_JAFBDT010000009.1"/>
</dbReference>
<dbReference type="InterPro" id="IPR001279">
    <property type="entry name" value="Metallo-B-lactamas"/>
</dbReference>
<dbReference type="SUPFAM" id="SSF56281">
    <property type="entry name" value="Metallo-hydrolase/oxidoreductase"/>
    <property type="match status" value="1"/>
</dbReference>
<evidence type="ECO:0000313" key="4">
    <source>
        <dbReference type="Proteomes" id="UP000767854"/>
    </source>
</evidence>
<dbReference type="InterPro" id="IPR008254">
    <property type="entry name" value="Flavodoxin/NO_synth"/>
</dbReference>
<dbReference type="SMART" id="SM00849">
    <property type="entry name" value="Lactamase_B"/>
    <property type="match status" value="1"/>
</dbReference>
<dbReference type="InterPro" id="IPR045761">
    <property type="entry name" value="ODP_dom"/>
</dbReference>
<dbReference type="InterPro" id="IPR001226">
    <property type="entry name" value="Flavodoxin_CS"/>
</dbReference>
<evidence type="ECO:0000313" key="3">
    <source>
        <dbReference type="EMBL" id="MBM7561881.1"/>
    </source>
</evidence>
<dbReference type="InterPro" id="IPR016440">
    <property type="entry name" value="Rubredoxin-O_OxRdtase"/>
</dbReference>
<dbReference type="PROSITE" id="PS50902">
    <property type="entry name" value="FLAVODOXIN_LIKE"/>
    <property type="match status" value="1"/>
</dbReference>
<feature type="domain" description="Flavodoxin-like" evidence="2">
    <location>
        <begin position="252"/>
        <end position="391"/>
    </location>
</feature>
<dbReference type="PIRSF" id="PIRSF005243">
    <property type="entry name" value="ROO"/>
    <property type="match status" value="1"/>
</dbReference>
<dbReference type="Pfam" id="PF00258">
    <property type="entry name" value="Flavodoxin_1"/>
    <property type="match status" value="1"/>
</dbReference>
<dbReference type="PROSITE" id="PS00201">
    <property type="entry name" value="FLAVODOXIN"/>
    <property type="match status" value="1"/>
</dbReference>
<comment type="caution">
    <text evidence="3">The sequence shown here is derived from an EMBL/GenBank/DDBJ whole genome shotgun (WGS) entry which is preliminary data.</text>
</comment>
<evidence type="ECO:0000256" key="1">
    <source>
        <dbReference type="ARBA" id="ARBA00007121"/>
    </source>
</evidence>
<dbReference type="Pfam" id="PF19583">
    <property type="entry name" value="ODP"/>
    <property type="match status" value="1"/>
</dbReference>
<sequence>MNCRLNIKDNIHWIGVNDRETTLFENYWPLEQGVAYNSYLINDEKIAIMDTVKFNKTTEYLEKIKEIIGDRPVDYLIVNHMEPDHSGSMLALLGAYPDMKIVGNKKTFPFIEGFYGITKNHYVVDDGDELDLGYHKLKFYLTPMVHWPETMMTYDQTSKILFSMDAFGGFGALDGGIFDDEINFDFYEDETRRYYSNIVAKYSPMVQRSLKKLSDLDIQIIAPTHGPIWRTNPEKILNLYDKWSKFEAEKGVVIVYGSMYGNTAKMADYLARIIAENGIKNVKVYDASKTHNSYILSDIWKYRSVIIGSCAYNTKVFSSVETLLAKLSNSGLKDRWISVFGNKSWSGGGVSGIEAFVQEIGWEKIGPSIEATYSPKDAEFESLKSLGKEVAQKLTETYGD</sequence>
<comment type="similarity">
    <text evidence="1">In the N-terminal section; belongs to the zinc metallo-hydrolase group 3 family.</text>
</comment>
<evidence type="ECO:0000259" key="2">
    <source>
        <dbReference type="PROSITE" id="PS50902"/>
    </source>
</evidence>
<name>A0ABS2MR32_9FIRM</name>
<organism evidence="3 4">
    <name type="scientific">Fusibacter tunisiensis</name>
    <dbReference type="NCBI Taxonomy" id="1008308"/>
    <lineage>
        <taxon>Bacteria</taxon>
        <taxon>Bacillati</taxon>
        <taxon>Bacillota</taxon>
        <taxon>Clostridia</taxon>
        <taxon>Eubacteriales</taxon>
        <taxon>Eubacteriales Family XII. Incertae Sedis</taxon>
        <taxon>Fusibacter</taxon>
    </lineage>
</organism>
<dbReference type="SUPFAM" id="SSF52218">
    <property type="entry name" value="Flavoproteins"/>
    <property type="match status" value="1"/>
</dbReference>
<dbReference type="Gene3D" id="3.40.50.360">
    <property type="match status" value="1"/>
</dbReference>
<gene>
    <name evidence="3" type="ORF">JOC49_001422</name>
</gene>
<keyword evidence="4" id="KW-1185">Reference proteome</keyword>
<dbReference type="Gene3D" id="3.60.15.10">
    <property type="entry name" value="Ribonuclease Z/Hydroxyacylglutathione hydrolase-like"/>
    <property type="match status" value="1"/>
</dbReference>